<organism evidence="1 4">
    <name type="scientific">Clostridium tetani</name>
    <dbReference type="NCBI Taxonomy" id="1513"/>
    <lineage>
        <taxon>Bacteria</taxon>
        <taxon>Bacillati</taxon>
        <taxon>Bacillota</taxon>
        <taxon>Clostridia</taxon>
        <taxon>Eubacteriales</taxon>
        <taxon>Clostridiaceae</taxon>
        <taxon>Clostridium</taxon>
    </lineage>
</organism>
<evidence type="ECO:0000313" key="2">
    <source>
        <dbReference type="EMBL" id="RXI54293.1"/>
    </source>
</evidence>
<dbReference type="Proteomes" id="UP000290273">
    <property type="component" value="Unassembled WGS sequence"/>
</dbReference>
<protein>
    <submittedName>
        <fullName evidence="1">Spore coat associated protein CotJA</fullName>
    </submittedName>
</protein>
<evidence type="ECO:0000313" key="4">
    <source>
        <dbReference type="Proteomes" id="UP000290921"/>
    </source>
</evidence>
<dbReference type="GeneID" id="24253861"/>
<evidence type="ECO:0000313" key="1">
    <source>
        <dbReference type="EMBL" id="RXI50783.1"/>
    </source>
</evidence>
<accession>A0A4Q0VGS6</accession>
<dbReference type="InterPro" id="IPR020256">
    <property type="entry name" value="Spore_coat_CotJA"/>
</dbReference>
<gene>
    <name evidence="1" type="ORF">DP130_00365</name>
    <name evidence="2" type="ORF">DP131_10470</name>
</gene>
<dbReference type="RefSeq" id="WP_045923660.1">
    <property type="nucleotide sequence ID" value="NZ_AP026804.1"/>
</dbReference>
<dbReference type="Pfam" id="PF11007">
    <property type="entry name" value="CotJA"/>
    <property type="match status" value="1"/>
</dbReference>
<name>A0A4Q0VGS6_CLOTA</name>
<proteinExistence type="predicted"/>
<reference evidence="3 4" key="1">
    <citation type="submission" date="2018-06" db="EMBL/GenBank/DDBJ databases">
        <title>Genome conservation of Clostridium tetani.</title>
        <authorList>
            <person name="Bruggemann H."/>
            <person name="Popoff M.R."/>
        </authorList>
    </citation>
    <scope>NUCLEOTIDE SEQUENCE [LARGE SCALE GENOMIC DNA]</scope>
    <source>
        <strain evidence="1 4">2017.061</strain>
        <strain evidence="2 3">63.05</strain>
    </source>
</reference>
<evidence type="ECO:0000313" key="3">
    <source>
        <dbReference type="Proteomes" id="UP000290273"/>
    </source>
</evidence>
<dbReference type="EMBL" id="QMAP01000001">
    <property type="protein sequence ID" value="RXI50783.1"/>
    <property type="molecule type" value="Genomic_DNA"/>
</dbReference>
<dbReference type="Proteomes" id="UP000290921">
    <property type="component" value="Unassembled WGS sequence"/>
</dbReference>
<comment type="caution">
    <text evidence="1">The sequence shown here is derived from an EMBL/GenBank/DDBJ whole genome shotgun (WGS) entry which is preliminary data.</text>
</comment>
<dbReference type="EMBL" id="QMAU01000041">
    <property type="protein sequence ID" value="RXI54293.1"/>
    <property type="molecule type" value="Genomic_DNA"/>
</dbReference>
<sequence length="59" mass="7001">MNPYHSHYGNCCTFRNCKLTRAYIPHQPYGKLFPLNEALKRGTLFVNLYIPYPEKSYCK</sequence>
<dbReference type="AlphaFoldDB" id="A0A4Q0VGS6"/>